<protein>
    <submittedName>
        <fullName evidence="2">Uncharacterized protein</fullName>
    </submittedName>
</protein>
<dbReference type="Proteomes" id="UP000059188">
    <property type="component" value="Unassembled WGS sequence"/>
</dbReference>
<dbReference type="EMBL" id="LN679253">
    <property type="protein sequence ID" value="CEL54207.1"/>
    <property type="molecule type" value="Genomic_DNA"/>
</dbReference>
<dbReference type="AlphaFoldDB" id="A0A0B7FDB0"/>
<evidence type="ECO:0000313" key="2">
    <source>
        <dbReference type="EMBL" id="CEL54207.1"/>
    </source>
</evidence>
<evidence type="ECO:0000256" key="1">
    <source>
        <dbReference type="SAM" id="SignalP"/>
    </source>
</evidence>
<dbReference type="OrthoDB" id="10668224at2759"/>
<keyword evidence="3" id="KW-1185">Reference proteome</keyword>
<accession>A0A0B7FDB0</accession>
<reference evidence="2 3" key="1">
    <citation type="submission" date="2014-11" db="EMBL/GenBank/DDBJ databases">
        <authorList>
            <person name="Wibberg Daniel"/>
        </authorList>
    </citation>
    <scope>NUCLEOTIDE SEQUENCE [LARGE SCALE GENOMIC DNA]</scope>
    <source>
        <strain evidence="2">Rhizoctonia solani AG1-IB 7/3/14</strain>
    </source>
</reference>
<sequence length="266" mass="29840">MTAAHLLLVVASAPGLRSLQLVSISIRLGSTQNDQPKQPVDLPVSLMRLQFLFLGDIHSGLLKFILQSINPGSYETVIHFTKLYSLLTPQSPVEGSNAFRTYAEQVETLRLRDFRIDTLVMSGSFLNGVEAQDMLKAMPTIKSLCIRQHTFSRATLQALIRPCGNHNNVDFPTIRKLYMIDSDFELHALDILKEIVKSHDLQELKVGSTAPRGLKKHQKNDLVRFEDSEDDSYTGPIKDALQAEVPDFAVMRLAGVVDPVFDMHIW</sequence>
<organism evidence="2 3">
    <name type="scientific">Thanatephorus cucumeris (strain AG1-IB / isolate 7/3/14)</name>
    <name type="common">Lettuce bottom rot fungus</name>
    <name type="synonym">Rhizoctonia solani</name>
    <dbReference type="NCBI Taxonomy" id="1108050"/>
    <lineage>
        <taxon>Eukaryota</taxon>
        <taxon>Fungi</taxon>
        <taxon>Dikarya</taxon>
        <taxon>Basidiomycota</taxon>
        <taxon>Agaricomycotina</taxon>
        <taxon>Agaricomycetes</taxon>
        <taxon>Cantharellales</taxon>
        <taxon>Ceratobasidiaceae</taxon>
        <taxon>Rhizoctonia</taxon>
        <taxon>Rhizoctonia solani AG-1</taxon>
    </lineage>
</organism>
<name>A0A0B7FDB0_THACB</name>
<feature type="chain" id="PRO_5002126883" evidence="1">
    <location>
        <begin position="19"/>
        <end position="266"/>
    </location>
</feature>
<feature type="signal peptide" evidence="1">
    <location>
        <begin position="1"/>
        <end position="18"/>
    </location>
</feature>
<keyword evidence="1" id="KW-0732">Signal</keyword>
<evidence type="ECO:0000313" key="3">
    <source>
        <dbReference type="Proteomes" id="UP000059188"/>
    </source>
</evidence>
<proteinExistence type="predicted"/>
<gene>
    <name evidence="2" type="ORF">RSOLAG1IB_11605</name>
</gene>